<evidence type="ECO:0000313" key="4">
    <source>
        <dbReference type="EMBL" id="ESP93475.1"/>
    </source>
</evidence>
<organism evidence="4 5">
    <name type="scientific">Pseudoalteromonas luteoviolacea (strain 2ta16)</name>
    <dbReference type="NCBI Taxonomy" id="1353533"/>
    <lineage>
        <taxon>Bacteria</taxon>
        <taxon>Pseudomonadati</taxon>
        <taxon>Pseudomonadota</taxon>
        <taxon>Gammaproteobacteria</taxon>
        <taxon>Alteromonadales</taxon>
        <taxon>Pseudoalteromonadaceae</taxon>
        <taxon>Pseudoalteromonas</taxon>
    </lineage>
</organism>
<evidence type="ECO:0000256" key="1">
    <source>
        <dbReference type="ARBA" id="ARBA00022553"/>
    </source>
</evidence>
<feature type="domain" description="Response regulatory" evidence="3">
    <location>
        <begin position="7"/>
        <end position="124"/>
    </location>
</feature>
<name>V4HRN0_PSEL2</name>
<protein>
    <submittedName>
        <fullName evidence="4">Response regulator containing CheY-like receiver, AAA-type ATPase, and DNA-binding domain protein</fullName>
    </submittedName>
</protein>
<dbReference type="EMBL" id="AUSV01000036">
    <property type="protein sequence ID" value="ESP93475.1"/>
    <property type="molecule type" value="Genomic_DNA"/>
</dbReference>
<dbReference type="Proteomes" id="UP000017820">
    <property type="component" value="Unassembled WGS sequence"/>
</dbReference>
<dbReference type="PANTHER" id="PTHR44591">
    <property type="entry name" value="STRESS RESPONSE REGULATOR PROTEIN 1"/>
    <property type="match status" value="1"/>
</dbReference>
<feature type="modified residue" description="4-aspartylphosphate" evidence="2">
    <location>
        <position position="60"/>
    </location>
</feature>
<evidence type="ECO:0000313" key="5">
    <source>
        <dbReference type="Proteomes" id="UP000017820"/>
    </source>
</evidence>
<sequence>MKIKSTNVLILDDDKLILRALSKSLSRALGVDNVVTLNDATLVDHYLTSSEIEFNLFITDFQMPVLNGLEVLQIVQQHSPKTTRVLMSGDLENLQTNSKQIPANIFLPKPFSIDDIKHLGSLLDEIATVHFQEEELIQLGLMPYVPIPDEKTHSDIRVGTPTENHQLDRLNQAVCASAESSMLSSKCLEVTHNLIQILEAITDQLIDTVGINKIKEAFQHYYEWAARSYKFAIRNTVKQQEAEIIFQIILSYVLNHVFREYLRELSMKTYEMQLLDRFAVIWGVEPFIVERRRNILNSSNLSENDFITRAALNCLDNSKSQNILDIFESDTSDIHSLTMYLDGSKREDIIKEGIL</sequence>
<reference evidence="4 5" key="1">
    <citation type="submission" date="2013-07" db="EMBL/GenBank/DDBJ databases">
        <title>Draft genome sequence of Pseudoalteromonas luteoviolacea 2ta16.</title>
        <authorList>
            <person name="Allen E.E."/>
            <person name="Azam F."/>
            <person name="Podell S."/>
        </authorList>
    </citation>
    <scope>NUCLEOTIDE SEQUENCE [LARGE SCALE GENOMIC DNA]</scope>
    <source>
        <strain evidence="4 5">2ta16</strain>
    </source>
</reference>
<dbReference type="InterPro" id="IPR001789">
    <property type="entry name" value="Sig_transdc_resp-reg_receiver"/>
</dbReference>
<dbReference type="SMART" id="SM00448">
    <property type="entry name" value="REC"/>
    <property type="match status" value="1"/>
</dbReference>
<dbReference type="PANTHER" id="PTHR44591:SF3">
    <property type="entry name" value="RESPONSE REGULATORY DOMAIN-CONTAINING PROTEIN"/>
    <property type="match status" value="1"/>
</dbReference>
<dbReference type="Pfam" id="PF00072">
    <property type="entry name" value="Response_reg"/>
    <property type="match status" value="1"/>
</dbReference>
<dbReference type="InterPro" id="IPR011006">
    <property type="entry name" value="CheY-like_superfamily"/>
</dbReference>
<accession>V4HRN0</accession>
<evidence type="ECO:0000259" key="3">
    <source>
        <dbReference type="PROSITE" id="PS50110"/>
    </source>
</evidence>
<dbReference type="PATRIC" id="fig|1353533.3.peg.2290"/>
<dbReference type="SUPFAM" id="SSF52172">
    <property type="entry name" value="CheY-like"/>
    <property type="match status" value="1"/>
</dbReference>
<evidence type="ECO:0000256" key="2">
    <source>
        <dbReference type="PROSITE-ProRule" id="PRU00169"/>
    </source>
</evidence>
<dbReference type="GO" id="GO:0000160">
    <property type="term" value="P:phosphorelay signal transduction system"/>
    <property type="evidence" value="ECO:0007669"/>
    <property type="project" value="InterPro"/>
</dbReference>
<dbReference type="GO" id="GO:0003677">
    <property type="term" value="F:DNA binding"/>
    <property type="evidence" value="ECO:0007669"/>
    <property type="project" value="UniProtKB-KW"/>
</dbReference>
<dbReference type="Gene3D" id="3.40.50.2300">
    <property type="match status" value="1"/>
</dbReference>
<keyword evidence="1 2" id="KW-0597">Phosphoprotein</keyword>
<proteinExistence type="predicted"/>
<dbReference type="RefSeq" id="WP_023399206.1">
    <property type="nucleotide sequence ID" value="NZ_AUSV01000036.1"/>
</dbReference>
<keyword evidence="4" id="KW-0238">DNA-binding</keyword>
<dbReference type="PROSITE" id="PS50110">
    <property type="entry name" value="RESPONSE_REGULATORY"/>
    <property type="match status" value="1"/>
</dbReference>
<dbReference type="AlphaFoldDB" id="V4HRN0"/>
<gene>
    <name evidence="4" type="ORF">PL2TA16_03328</name>
</gene>
<comment type="caution">
    <text evidence="4">The sequence shown here is derived from an EMBL/GenBank/DDBJ whole genome shotgun (WGS) entry which is preliminary data.</text>
</comment>
<dbReference type="InterPro" id="IPR050595">
    <property type="entry name" value="Bact_response_regulator"/>
</dbReference>